<reference evidence="1 2" key="1">
    <citation type="journal article" date="2014" name="PLoS ONE">
        <title>Global Analysis of Gene Expression Profiles in Physic Nut (Jatropha curcas L.) Seedlings Exposed to Salt Stress.</title>
        <authorList>
            <person name="Zhang L."/>
            <person name="Zhang C."/>
            <person name="Wu P."/>
            <person name="Chen Y."/>
            <person name="Li M."/>
            <person name="Jiang H."/>
            <person name="Wu G."/>
        </authorList>
    </citation>
    <scope>NUCLEOTIDE SEQUENCE [LARGE SCALE GENOMIC DNA]</scope>
    <source>
        <strain evidence="2">cv. GZQX0401</strain>
        <tissue evidence="1">Young leaves</tissue>
    </source>
</reference>
<evidence type="ECO:0000313" key="1">
    <source>
        <dbReference type="EMBL" id="KDP20306.1"/>
    </source>
</evidence>
<protein>
    <submittedName>
        <fullName evidence="1">Uncharacterized protein</fullName>
    </submittedName>
</protein>
<dbReference type="AlphaFoldDB" id="A0A067J978"/>
<name>A0A067J978_JATCU</name>
<proteinExistence type="predicted"/>
<dbReference type="Proteomes" id="UP000027138">
    <property type="component" value="Unassembled WGS sequence"/>
</dbReference>
<sequence length="93" mass="10657">MLFKQKARKKNDGSSSLVPIKKDLASRYKAPFSIYTTEEGERFKCLTKSSFTENAIKFRVEGEKLTLDYNKMHQWLGFPKNGFASKSKGWNAA</sequence>
<gene>
    <name evidence="1" type="ORF">JCGZ_07904</name>
</gene>
<accession>A0A067J978</accession>
<organism evidence="1 2">
    <name type="scientific">Jatropha curcas</name>
    <name type="common">Barbados nut</name>
    <dbReference type="NCBI Taxonomy" id="180498"/>
    <lineage>
        <taxon>Eukaryota</taxon>
        <taxon>Viridiplantae</taxon>
        <taxon>Streptophyta</taxon>
        <taxon>Embryophyta</taxon>
        <taxon>Tracheophyta</taxon>
        <taxon>Spermatophyta</taxon>
        <taxon>Magnoliopsida</taxon>
        <taxon>eudicotyledons</taxon>
        <taxon>Gunneridae</taxon>
        <taxon>Pentapetalae</taxon>
        <taxon>rosids</taxon>
        <taxon>fabids</taxon>
        <taxon>Malpighiales</taxon>
        <taxon>Euphorbiaceae</taxon>
        <taxon>Crotonoideae</taxon>
        <taxon>Jatropheae</taxon>
        <taxon>Jatropha</taxon>
    </lineage>
</organism>
<evidence type="ECO:0000313" key="2">
    <source>
        <dbReference type="Proteomes" id="UP000027138"/>
    </source>
</evidence>
<keyword evidence="2" id="KW-1185">Reference proteome</keyword>
<dbReference type="EMBL" id="KK916312">
    <property type="protein sequence ID" value="KDP20306.1"/>
    <property type="molecule type" value="Genomic_DNA"/>
</dbReference>